<proteinExistence type="predicted"/>
<keyword evidence="4 8" id="KW-0808">Transferase</keyword>
<dbReference type="GO" id="GO:0035299">
    <property type="term" value="F:inositol-1,3,4,5,6-pentakisphosphate 2-kinase activity"/>
    <property type="evidence" value="ECO:0007669"/>
    <property type="project" value="UniProtKB-EC"/>
</dbReference>
<reference evidence="9" key="1">
    <citation type="submission" date="2020-11" db="EMBL/GenBank/DDBJ databases">
        <authorList>
            <consortium name="DOE Joint Genome Institute"/>
            <person name="Ahrendt S."/>
            <person name="Riley R."/>
            <person name="Andreopoulos W."/>
            <person name="LaButti K."/>
            <person name="Pangilinan J."/>
            <person name="Ruiz-duenas F.J."/>
            <person name="Barrasa J.M."/>
            <person name="Sanchez-Garcia M."/>
            <person name="Camarero S."/>
            <person name="Miyauchi S."/>
            <person name="Serrano A."/>
            <person name="Linde D."/>
            <person name="Babiker R."/>
            <person name="Drula E."/>
            <person name="Ayuso-Fernandez I."/>
            <person name="Pacheco R."/>
            <person name="Padilla G."/>
            <person name="Ferreira P."/>
            <person name="Barriuso J."/>
            <person name="Kellner H."/>
            <person name="Castanera R."/>
            <person name="Alfaro M."/>
            <person name="Ramirez L."/>
            <person name="Pisabarro A.G."/>
            <person name="Kuo A."/>
            <person name="Tritt A."/>
            <person name="Lipzen A."/>
            <person name="He G."/>
            <person name="Yan M."/>
            <person name="Ng V."/>
            <person name="Cullen D."/>
            <person name="Martin F."/>
            <person name="Rosso M.-N."/>
            <person name="Henrissat B."/>
            <person name="Hibbett D."/>
            <person name="Martinez A.T."/>
            <person name="Grigoriev I.V."/>
        </authorList>
    </citation>
    <scope>NUCLEOTIDE SEQUENCE</scope>
    <source>
        <strain evidence="9">AH 44721</strain>
    </source>
</reference>
<evidence type="ECO:0000256" key="3">
    <source>
        <dbReference type="ARBA" id="ARBA00014846"/>
    </source>
</evidence>
<evidence type="ECO:0000313" key="9">
    <source>
        <dbReference type="EMBL" id="KAF8911032.1"/>
    </source>
</evidence>
<accession>A0A9P5NWJ7</accession>
<evidence type="ECO:0000256" key="1">
    <source>
        <dbReference type="ARBA" id="ARBA00001774"/>
    </source>
</evidence>
<keyword evidence="7 8" id="KW-0067">ATP-binding</keyword>
<dbReference type="GO" id="GO:0032958">
    <property type="term" value="P:inositol phosphate biosynthetic process"/>
    <property type="evidence" value="ECO:0007669"/>
    <property type="project" value="TreeGrafter"/>
</dbReference>
<dbReference type="GO" id="GO:0005524">
    <property type="term" value="F:ATP binding"/>
    <property type="evidence" value="ECO:0007669"/>
    <property type="project" value="UniProtKB-KW"/>
</dbReference>
<comment type="caution">
    <text evidence="9">The sequence shown here is derived from an EMBL/GenBank/DDBJ whole genome shotgun (WGS) entry which is preliminary data.</text>
</comment>
<dbReference type="Proteomes" id="UP000724874">
    <property type="component" value="Unassembled WGS sequence"/>
</dbReference>
<dbReference type="PANTHER" id="PTHR14456:SF2">
    <property type="entry name" value="INOSITOL-PENTAKISPHOSPHATE 2-KINASE"/>
    <property type="match status" value="1"/>
</dbReference>
<keyword evidence="6 8" id="KW-0418">Kinase</keyword>
<name>A0A9P5NWJ7_GYMJU</name>
<dbReference type="GO" id="GO:0005634">
    <property type="term" value="C:nucleus"/>
    <property type="evidence" value="ECO:0007669"/>
    <property type="project" value="TreeGrafter"/>
</dbReference>
<dbReference type="OrthoDB" id="272370at2759"/>
<gene>
    <name evidence="9" type="ORF">CPB84DRAFT_1723243</name>
</gene>
<dbReference type="EMBL" id="JADNYJ010000005">
    <property type="protein sequence ID" value="KAF8911032.1"/>
    <property type="molecule type" value="Genomic_DNA"/>
</dbReference>
<comment type="catalytic activity">
    <reaction evidence="1 8">
        <text>1D-myo-inositol 1,3,4,5,6-pentakisphosphate + ATP = 1D-myo-inositol hexakisphosphate + ADP + H(+)</text>
        <dbReference type="Rhea" id="RHEA:20313"/>
        <dbReference type="ChEBI" id="CHEBI:15378"/>
        <dbReference type="ChEBI" id="CHEBI:30616"/>
        <dbReference type="ChEBI" id="CHEBI:57733"/>
        <dbReference type="ChEBI" id="CHEBI:58130"/>
        <dbReference type="ChEBI" id="CHEBI:456216"/>
        <dbReference type="EC" id="2.7.1.158"/>
    </reaction>
</comment>
<evidence type="ECO:0000256" key="4">
    <source>
        <dbReference type="ARBA" id="ARBA00022679"/>
    </source>
</evidence>
<protein>
    <recommendedName>
        <fullName evidence="3 8">Inositol-pentakisphosphate 2-kinase</fullName>
        <ecNumber evidence="2 8">2.7.1.158</ecNumber>
    </recommendedName>
</protein>
<dbReference type="Pfam" id="PF06090">
    <property type="entry name" value="Ins_P5_2-kin"/>
    <property type="match status" value="1"/>
</dbReference>
<keyword evidence="5 8" id="KW-0547">Nucleotide-binding</keyword>
<dbReference type="Gene3D" id="3.30.200.110">
    <property type="entry name" value="Inositol-pentakisphosphate 2-kinase, N-lobe"/>
    <property type="match status" value="1"/>
</dbReference>
<evidence type="ECO:0000256" key="7">
    <source>
        <dbReference type="ARBA" id="ARBA00022840"/>
    </source>
</evidence>
<evidence type="ECO:0000256" key="2">
    <source>
        <dbReference type="ARBA" id="ARBA00012023"/>
    </source>
</evidence>
<evidence type="ECO:0000313" key="10">
    <source>
        <dbReference type="Proteomes" id="UP000724874"/>
    </source>
</evidence>
<dbReference type="InterPro" id="IPR009286">
    <property type="entry name" value="Ins_P5_2-kin"/>
</dbReference>
<evidence type="ECO:0000256" key="6">
    <source>
        <dbReference type="ARBA" id="ARBA00022777"/>
    </source>
</evidence>
<dbReference type="AlphaFoldDB" id="A0A9P5NWJ7"/>
<organism evidence="9 10">
    <name type="scientific">Gymnopilus junonius</name>
    <name type="common">Spectacular rustgill mushroom</name>
    <name type="synonym">Gymnopilus spectabilis subsp. junonius</name>
    <dbReference type="NCBI Taxonomy" id="109634"/>
    <lineage>
        <taxon>Eukaryota</taxon>
        <taxon>Fungi</taxon>
        <taxon>Dikarya</taxon>
        <taxon>Basidiomycota</taxon>
        <taxon>Agaricomycotina</taxon>
        <taxon>Agaricomycetes</taxon>
        <taxon>Agaricomycetidae</taxon>
        <taxon>Agaricales</taxon>
        <taxon>Agaricineae</taxon>
        <taxon>Hymenogastraceae</taxon>
        <taxon>Gymnopilus</taxon>
    </lineage>
</organism>
<comment type="domain">
    <text evidence="8">The EXKPK motif is conserved in inositol-pentakisphosphate 2-kinases of both family 1 and 2.</text>
</comment>
<evidence type="ECO:0000256" key="5">
    <source>
        <dbReference type="ARBA" id="ARBA00022741"/>
    </source>
</evidence>
<keyword evidence="10" id="KW-1185">Reference proteome</keyword>
<dbReference type="InterPro" id="IPR043001">
    <property type="entry name" value="IP5_2-K_N_lobe"/>
</dbReference>
<sequence>MLDIRQSNPGDWEYVSEGAATIVFSYRGPPHADFSGTVLRLRKSPLLGSKPEGSIGVKNIGGRPEFDDPIIEYQAKFMQKLIPPEYLPTLRSVQLGNVWLENLVALQNSVRPQDRIKASEIDLMRSRGVLATDLVGGNYLAIEIKPKWAFLPSPVHLSQETKPIKTQTCRFCMHSFVKVQKGQKVATDYCPLDLFSGDESRMTKAISSLWNAWAASNGSINNLKIFARGKVVKPSEAWRTLKDEVTAEDLDSIRRAFTVSLVRRLLATPILSILSQLQRDLDSLDIEGLSKLWRTAETSLYRKAFVASSENAISDSNSISSEAIDIGSISMGDLSISDWIDFLDTYTSRDKLNLDHANPAPEHLKYYAMAYLLSATFKDCSIFVKLDFLDPLHTHEAEGNFGCVTVVDLEPKNMKKISVWQELDQEIVHTYAVQATRRKVCMDAGQQGPYFRVSVSEPVLE</sequence>
<dbReference type="EC" id="2.7.1.158" evidence="2 8"/>
<comment type="function">
    <text evidence="8">Phosphorylates Ins(1,3,4,5,6)P5 at position 2 to form Ins(1,2,3,4,5,6)P6 (InsP6 or phytate).</text>
</comment>
<evidence type="ECO:0000256" key="8">
    <source>
        <dbReference type="RuleBase" id="RU364126"/>
    </source>
</evidence>
<dbReference type="PANTHER" id="PTHR14456">
    <property type="entry name" value="INOSITOL POLYPHOSPHATE KINASE 1"/>
    <property type="match status" value="1"/>
</dbReference>